<dbReference type="RefSeq" id="WP_055654792.1">
    <property type="nucleotide sequence ID" value="NZ_CABIXC010000004.1"/>
</dbReference>
<dbReference type="Proteomes" id="UP000095651">
    <property type="component" value="Unassembled WGS sequence"/>
</dbReference>
<dbReference type="AlphaFoldDB" id="A0A174D427"/>
<keyword evidence="1" id="KW-0472">Membrane</keyword>
<accession>A0A174D427</accession>
<reference evidence="2 3" key="1">
    <citation type="submission" date="2015-09" db="EMBL/GenBank/DDBJ databases">
        <authorList>
            <consortium name="Pathogen Informatics"/>
        </authorList>
    </citation>
    <scope>NUCLEOTIDE SEQUENCE [LARGE SCALE GENOMIC DNA]</scope>
    <source>
        <strain evidence="2 3">2789STDY5608850</strain>
    </source>
</reference>
<evidence type="ECO:0000256" key="1">
    <source>
        <dbReference type="SAM" id="Phobius"/>
    </source>
</evidence>
<proteinExistence type="predicted"/>
<feature type="transmembrane region" description="Helical" evidence="1">
    <location>
        <begin position="35"/>
        <end position="55"/>
    </location>
</feature>
<dbReference type="EMBL" id="CYZE01000004">
    <property type="protein sequence ID" value="CUO18815.1"/>
    <property type="molecule type" value="Genomic_DNA"/>
</dbReference>
<protein>
    <submittedName>
        <fullName evidence="2">Uncharacterized protein</fullName>
    </submittedName>
</protein>
<gene>
    <name evidence="2" type="ORF">ERS852407_02102</name>
</gene>
<feature type="transmembrane region" description="Helical" evidence="1">
    <location>
        <begin position="93"/>
        <end position="112"/>
    </location>
</feature>
<name>A0A174D427_9FIRM</name>
<evidence type="ECO:0000313" key="2">
    <source>
        <dbReference type="EMBL" id="CUO18815.1"/>
    </source>
</evidence>
<sequence length="116" mass="12756">MMGLWIVPVLLVSLGLTVALEEGFGWLTGVRDRWDMLLVLLVNLLTNPAVVFLYYVNCLYLGWNRTVITVGLEAAAIAVEAVCYKAAAGNIRHPWLFSIGANLVSFTLGAVITRYI</sequence>
<feature type="transmembrane region" description="Helical" evidence="1">
    <location>
        <begin position="67"/>
        <end position="87"/>
    </location>
</feature>
<keyword evidence="1" id="KW-0812">Transmembrane</keyword>
<organism evidence="2 3">
    <name type="scientific">Hungatella hathewayi</name>
    <dbReference type="NCBI Taxonomy" id="154046"/>
    <lineage>
        <taxon>Bacteria</taxon>
        <taxon>Bacillati</taxon>
        <taxon>Bacillota</taxon>
        <taxon>Clostridia</taxon>
        <taxon>Lachnospirales</taxon>
        <taxon>Lachnospiraceae</taxon>
        <taxon>Hungatella</taxon>
    </lineage>
</organism>
<keyword evidence="1" id="KW-1133">Transmembrane helix</keyword>
<evidence type="ECO:0000313" key="3">
    <source>
        <dbReference type="Proteomes" id="UP000095651"/>
    </source>
</evidence>